<gene>
    <name evidence="3" type="ORF">BLI708_00220</name>
    <name evidence="2" type="ORF">BLI708_11375</name>
    <name evidence="1" type="ORF">Tam1G_1960</name>
</gene>
<protein>
    <submittedName>
        <fullName evidence="1">Uncharacterized protein</fullName>
    </submittedName>
</protein>
<proteinExistence type="predicted"/>
<dbReference type="EMBL" id="CP071591">
    <property type="protein sequence ID" value="QSY57765.1"/>
    <property type="molecule type" value="Genomic_DNA"/>
</dbReference>
<reference evidence="2 5" key="2">
    <citation type="submission" date="2021-03" db="EMBL/GenBank/DDBJ databases">
        <title>Genome sequencing of Bifidobacterium imperatoris JCM 32708.</title>
        <authorList>
            <person name="Kim J."/>
        </authorList>
    </citation>
    <scope>NUCLEOTIDE SEQUENCE [LARGE SCALE GENOMIC DNA]</scope>
    <source>
        <strain evidence="2 5">JCM 32708</strain>
    </source>
</reference>
<organism evidence="1 4">
    <name type="scientific">Bifidobacterium imperatoris</name>
    <dbReference type="NCBI Taxonomy" id="2020965"/>
    <lineage>
        <taxon>Bacteria</taxon>
        <taxon>Bacillati</taxon>
        <taxon>Actinomycetota</taxon>
        <taxon>Actinomycetes</taxon>
        <taxon>Bifidobacteriales</taxon>
        <taxon>Bifidobacteriaceae</taxon>
        <taxon>Bifidobacterium</taxon>
    </lineage>
</organism>
<dbReference type="RefSeq" id="WP_101626420.1">
    <property type="nucleotide sequence ID" value="NZ_CP071591.1"/>
</dbReference>
<evidence type="ECO:0000313" key="1">
    <source>
        <dbReference type="EMBL" id="PLS23976.1"/>
    </source>
</evidence>
<evidence type="ECO:0000313" key="4">
    <source>
        <dbReference type="Proteomes" id="UP000234855"/>
    </source>
</evidence>
<evidence type="ECO:0000313" key="5">
    <source>
        <dbReference type="Proteomes" id="UP000663067"/>
    </source>
</evidence>
<dbReference type="AlphaFoldDB" id="A0A2N5IPW3"/>
<evidence type="ECO:0000313" key="2">
    <source>
        <dbReference type="EMBL" id="QSY57765.1"/>
    </source>
</evidence>
<dbReference type="Proteomes" id="UP000663067">
    <property type="component" value="Chromosome"/>
</dbReference>
<dbReference type="EMBL" id="CP071591">
    <property type="protein sequence ID" value="QSY57807.1"/>
    <property type="molecule type" value="Genomic_DNA"/>
</dbReference>
<name>A0A2N5IPW3_9BIFI</name>
<dbReference type="Proteomes" id="UP000234855">
    <property type="component" value="Unassembled WGS sequence"/>
</dbReference>
<dbReference type="EMBL" id="NMWV01000032">
    <property type="protein sequence ID" value="PLS23976.1"/>
    <property type="molecule type" value="Genomic_DNA"/>
</dbReference>
<accession>A0A2N5IPW3</accession>
<sequence>MTGQKNIRAEVRDLYIRQGMPVEELIDQLQRSAELQRAEAECFDEETREPCDCPVCHEDKDTIVKESRPAPFDKWQHYTDMLADLHDIILQLAADAYEYGDLNLERRSIETLNSVVNLTEQFANMRRKAEKQ</sequence>
<evidence type="ECO:0000313" key="3">
    <source>
        <dbReference type="EMBL" id="QSY57807.1"/>
    </source>
</evidence>
<keyword evidence="5" id="KW-1185">Reference proteome</keyword>
<reference evidence="1 4" key="1">
    <citation type="submission" date="2017-07" db="EMBL/GenBank/DDBJ databases">
        <title>Bifidobacterium novel species.</title>
        <authorList>
            <person name="Lugli G.A."/>
            <person name="Milani C."/>
            <person name="Duranti S."/>
            <person name="Mangifesta M."/>
        </authorList>
    </citation>
    <scope>NUCLEOTIDE SEQUENCE [LARGE SCALE GENOMIC DNA]</scope>
    <source>
        <strain evidence="1 4">45</strain>
    </source>
</reference>